<evidence type="ECO:0000259" key="3">
    <source>
        <dbReference type="PROSITE" id="PS50042"/>
    </source>
</evidence>
<accession>B9XH43</accession>
<feature type="domain" description="Cyclic nucleotide-binding" evidence="3">
    <location>
        <begin position="28"/>
        <end position="134"/>
    </location>
</feature>
<dbReference type="SMART" id="SM00100">
    <property type="entry name" value="cNMP"/>
    <property type="match status" value="1"/>
</dbReference>
<dbReference type="SUPFAM" id="SSF51206">
    <property type="entry name" value="cAMP-binding domain-like"/>
    <property type="match status" value="1"/>
</dbReference>
<dbReference type="InterPro" id="IPR000595">
    <property type="entry name" value="cNMP-bd_dom"/>
</dbReference>
<dbReference type="InterPro" id="IPR005467">
    <property type="entry name" value="His_kinase_dom"/>
</dbReference>
<gene>
    <name evidence="5" type="ORF">Cflav_PD4133</name>
</gene>
<dbReference type="InterPro" id="IPR004358">
    <property type="entry name" value="Sig_transdc_His_kin-like_C"/>
</dbReference>
<dbReference type="Gene3D" id="3.30.565.10">
    <property type="entry name" value="Histidine kinase-like ATPase, C-terminal domain"/>
    <property type="match status" value="1"/>
</dbReference>
<dbReference type="PROSITE" id="PS50109">
    <property type="entry name" value="HIS_KIN"/>
    <property type="match status" value="1"/>
</dbReference>
<dbReference type="PRINTS" id="PR00344">
    <property type="entry name" value="BCTRLSENSOR"/>
</dbReference>
<dbReference type="Gene3D" id="2.60.120.10">
    <property type="entry name" value="Jelly Rolls"/>
    <property type="match status" value="1"/>
</dbReference>
<name>B9XH43_PEDPL</name>
<protein>
    <recommendedName>
        <fullName evidence="2">histidine kinase</fullName>
        <ecNumber evidence="2">2.7.13.3</ecNumber>
    </recommendedName>
</protein>
<dbReference type="InterPro" id="IPR014710">
    <property type="entry name" value="RmlC-like_jellyroll"/>
</dbReference>
<dbReference type="Gene3D" id="1.10.287.130">
    <property type="match status" value="1"/>
</dbReference>
<evidence type="ECO:0000259" key="4">
    <source>
        <dbReference type="PROSITE" id="PS50109"/>
    </source>
</evidence>
<dbReference type="EC" id="2.7.13.3" evidence="2"/>
<feature type="domain" description="Histidine kinase" evidence="4">
    <location>
        <begin position="284"/>
        <end position="461"/>
    </location>
</feature>
<dbReference type="CDD" id="cd00038">
    <property type="entry name" value="CAP_ED"/>
    <property type="match status" value="1"/>
</dbReference>
<reference evidence="5 6" key="1">
    <citation type="journal article" date="2011" name="J. Bacteriol.">
        <title>Genome sequence of 'Pedosphaera parvula' Ellin514, an aerobic Verrucomicrobial isolate from pasture soil.</title>
        <authorList>
            <person name="Kant R."/>
            <person name="van Passel M.W."/>
            <person name="Sangwan P."/>
            <person name="Palva A."/>
            <person name="Lucas S."/>
            <person name="Copeland A."/>
            <person name="Lapidus A."/>
            <person name="Glavina Del Rio T."/>
            <person name="Dalin E."/>
            <person name="Tice H."/>
            <person name="Bruce D."/>
            <person name="Goodwin L."/>
            <person name="Pitluck S."/>
            <person name="Chertkov O."/>
            <person name="Larimer F.W."/>
            <person name="Land M.L."/>
            <person name="Hauser L."/>
            <person name="Brettin T.S."/>
            <person name="Detter J.C."/>
            <person name="Han S."/>
            <person name="de Vos W.M."/>
            <person name="Janssen P.H."/>
            <person name="Smidt H."/>
        </authorList>
    </citation>
    <scope>NUCLEOTIDE SEQUENCE [LARGE SCALE GENOMIC DNA]</scope>
    <source>
        <strain evidence="5 6">Ellin514</strain>
    </source>
</reference>
<keyword evidence="6" id="KW-1185">Reference proteome</keyword>
<dbReference type="PANTHER" id="PTHR43065">
    <property type="entry name" value="SENSOR HISTIDINE KINASE"/>
    <property type="match status" value="1"/>
</dbReference>
<proteinExistence type="predicted"/>
<dbReference type="SUPFAM" id="SSF55874">
    <property type="entry name" value="ATPase domain of HSP90 chaperone/DNA topoisomerase II/histidine kinase"/>
    <property type="match status" value="1"/>
</dbReference>
<dbReference type="AlphaFoldDB" id="B9XH43"/>
<dbReference type="EMBL" id="ABOX02000013">
    <property type="protein sequence ID" value="EEF60964.1"/>
    <property type="molecule type" value="Genomic_DNA"/>
</dbReference>
<sequence length="469" mass="51467">MTMSPIELQQVRSTPLFAGLTDAQLGCLEPGEVIEAPAGAVLGAEGERTGFFYVLLEGEVRITRTYDRQSILMGVTKPGNYLGEVMLLLDIPWVSVARVSKPARLFRLDEESFWRMLTTCQSVAREIFRSASNRMRNMEGYSQQREKLVSLGTMAAGLAHELNNPASAARRAAAHLQETSDKVQSLLCQLGHVLETEHWQHLLNAAQEASERKAPVLDSLARSDHAESIANWLDAHGVPGAWDIAPTFVNAGLDSAWLAELTDKLPPVSHVDAFCWLEARLNLKSLVNQVDQSTGRIAELVKAVKSYSYMDRSPMQEVDIHEGIESTLTILGHKLKNVTLVRAFDGSVPRIMAYGSELNQVWTNLIDNAIDAVNGTGKICVGTSLEHDQLVVEIVDNGAGIPADVQSRMFEPFFTTKSVGTGTGLGLIISNRIIGDRHGGEIEFESRPGETRFKVRLPIHHEQAATPPT</sequence>
<dbReference type="Proteomes" id="UP000003688">
    <property type="component" value="Unassembled WGS sequence"/>
</dbReference>
<evidence type="ECO:0000256" key="2">
    <source>
        <dbReference type="ARBA" id="ARBA00012438"/>
    </source>
</evidence>
<dbReference type="Pfam" id="PF02518">
    <property type="entry name" value="HATPase_c"/>
    <property type="match status" value="1"/>
</dbReference>
<dbReference type="PROSITE" id="PS50042">
    <property type="entry name" value="CNMP_BINDING_3"/>
    <property type="match status" value="1"/>
</dbReference>
<dbReference type="GO" id="GO:0004673">
    <property type="term" value="F:protein histidine kinase activity"/>
    <property type="evidence" value="ECO:0007669"/>
    <property type="project" value="UniProtKB-EC"/>
</dbReference>
<evidence type="ECO:0000313" key="5">
    <source>
        <dbReference type="EMBL" id="EEF60964.1"/>
    </source>
</evidence>
<dbReference type="InterPro" id="IPR036890">
    <property type="entry name" value="HATPase_C_sf"/>
</dbReference>
<dbReference type="InterPro" id="IPR003594">
    <property type="entry name" value="HATPase_dom"/>
</dbReference>
<dbReference type="SMART" id="SM00387">
    <property type="entry name" value="HATPase_c"/>
    <property type="match status" value="1"/>
</dbReference>
<evidence type="ECO:0000313" key="6">
    <source>
        <dbReference type="Proteomes" id="UP000003688"/>
    </source>
</evidence>
<dbReference type="PANTHER" id="PTHR43065:SF48">
    <property type="entry name" value="HISTIDINE KINASE"/>
    <property type="match status" value="1"/>
</dbReference>
<organism evidence="5 6">
    <name type="scientific">Pedosphaera parvula (strain Ellin514)</name>
    <dbReference type="NCBI Taxonomy" id="320771"/>
    <lineage>
        <taxon>Bacteria</taxon>
        <taxon>Pseudomonadati</taxon>
        <taxon>Verrucomicrobiota</taxon>
        <taxon>Pedosphaerae</taxon>
        <taxon>Pedosphaerales</taxon>
        <taxon>Pedosphaeraceae</taxon>
        <taxon>Pedosphaera</taxon>
    </lineage>
</organism>
<dbReference type="STRING" id="320771.Cflav_PD4133"/>
<dbReference type="InterPro" id="IPR018490">
    <property type="entry name" value="cNMP-bd_dom_sf"/>
</dbReference>
<dbReference type="Pfam" id="PF00027">
    <property type="entry name" value="cNMP_binding"/>
    <property type="match status" value="1"/>
</dbReference>
<comment type="catalytic activity">
    <reaction evidence="1">
        <text>ATP + protein L-histidine = ADP + protein N-phospho-L-histidine.</text>
        <dbReference type="EC" id="2.7.13.3"/>
    </reaction>
</comment>
<comment type="caution">
    <text evidence="5">The sequence shown here is derived from an EMBL/GenBank/DDBJ whole genome shotgun (WGS) entry which is preliminary data.</text>
</comment>
<evidence type="ECO:0000256" key="1">
    <source>
        <dbReference type="ARBA" id="ARBA00000085"/>
    </source>
</evidence>